<protein>
    <submittedName>
        <fullName evidence="5">GspE/PulE family protein</fullName>
    </submittedName>
</protein>
<proteinExistence type="inferred from homology"/>
<keyword evidence="2" id="KW-0547">Nucleotide-binding</keyword>
<dbReference type="Gene3D" id="3.40.50.300">
    <property type="entry name" value="P-loop containing nucleotide triphosphate hydrolases"/>
    <property type="match status" value="1"/>
</dbReference>
<dbReference type="SMART" id="SM00382">
    <property type="entry name" value="AAA"/>
    <property type="match status" value="1"/>
</dbReference>
<dbReference type="PROSITE" id="PS00662">
    <property type="entry name" value="T2SP_E"/>
    <property type="match status" value="1"/>
</dbReference>
<dbReference type="SUPFAM" id="SSF52540">
    <property type="entry name" value="P-loop containing nucleoside triphosphate hydrolases"/>
    <property type="match status" value="1"/>
</dbReference>
<organism evidence="5 6">
    <name type="scientific">Caldimonas mangrovi</name>
    <dbReference type="NCBI Taxonomy" id="2944811"/>
    <lineage>
        <taxon>Bacteria</taxon>
        <taxon>Pseudomonadati</taxon>
        <taxon>Pseudomonadota</taxon>
        <taxon>Betaproteobacteria</taxon>
        <taxon>Burkholderiales</taxon>
        <taxon>Sphaerotilaceae</taxon>
        <taxon>Caldimonas</taxon>
    </lineage>
</organism>
<dbReference type="InterPro" id="IPR001482">
    <property type="entry name" value="T2SS/T4SS_dom"/>
</dbReference>
<dbReference type="PANTHER" id="PTHR30258">
    <property type="entry name" value="TYPE II SECRETION SYSTEM PROTEIN GSPE-RELATED"/>
    <property type="match status" value="1"/>
</dbReference>
<dbReference type="EMBL" id="JAMKFE010000012">
    <property type="protein sequence ID" value="MCM5681567.1"/>
    <property type="molecule type" value="Genomic_DNA"/>
</dbReference>
<dbReference type="Proteomes" id="UP001165541">
    <property type="component" value="Unassembled WGS sequence"/>
</dbReference>
<evidence type="ECO:0000313" key="6">
    <source>
        <dbReference type="Proteomes" id="UP001165541"/>
    </source>
</evidence>
<sequence length="543" mass="58642">MSSTSISLDEIRAAVGALQNGGPSVQEALADLEPRAGRPAMLAEALALECDSTDLTGWRPDFARIAYTVALARGVAAATRETTTALLITDPSHASVLNWAQSQGPVLKEVLVDPGAFKAWLSAYEATAVAQAAAGKDEPLTPGPTKTVLAAEELSADRLEATTSSVVRLVNATLYEALRSGASDIHVETDPRGLVIKYRLDGVLRQVREAKDPLVAEQVISRLKVMSELDIAERRVPQDGRLQVQMQGRTIDVRVSIMPSIHGEDAVLRILDRQHLAQSLQELTLAGLGFEAELAGRVLRLARRPHGMVLVTGPTGSGKTTTLYAAINESCSTQEKVITIEDPVEYQLPGVLQIPVNERKGLSFARGLRSILRHDPDKILVGEIRDGETARIAVQAALTGHLVFTTVHANDALDVLGRFQQFEIDRYSVAAALNGVLAQRLVRRLCACAQPAAAPSGHEQGSWRQANGCPACLDTGYRGRFAIGELLVMSTELKAMIVDHAPYQEVWALARRQGLRTLREQAMDAASKGWTSFDEVQRVTAEV</sequence>
<accession>A0ABT0YS59</accession>
<evidence type="ECO:0000259" key="4">
    <source>
        <dbReference type="PROSITE" id="PS00662"/>
    </source>
</evidence>
<dbReference type="Pfam" id="PF00437">
    <property type="entry name" value="T2SSE"/>
    <property type="match status" value="1"/>
</dbReference>
<evidence type="ECO:0000256" key="2">
    <source>
        <dbReference type="ARBA" id="ARBA00022741"/>
    </source>
</evidence>
<feature type="domain" description="Bacterial type II secretion system protein E" evidence="4">
    <location>
        <begin position="372"/>
        <end position="386"/>
    </location>
</feature>
<evidence type="ECO:0000313" key="5">
    <source>
        <dbReference type="EMBL" id="MCM5681567.1"/>
    </source>
</evidence>
<keyword evidence="3" id="KW-0067">ATP-binding</keyword>
<dbReference type="Gene3D" id="3.30.450.90">
    <property type="match status" value="1"/>
</dbReference>
<dbReference type="CDD" id="cd01129">
    <property type="entry name" value="PulE-GspE-like"/>
    <property type="match status" value="1"/>
</dbReference>
<keyword evidence="6" id="KW-1185">Reference proteome</keyword>
<dbReference type="RefSeq" id="WP_251780046.1">
    <property type="nucleotide sequence ID" value="NZ_JAMKFE010000012.1"/>
</dbReference>
<gene>
    <name evidence="5" type="ORF">M8A51_18740</name>
</gene>
<comment type="caution">
    <text evidence="5">The sequence shown here is derived from an EMBL/GenBank/DDBJ whole genome shotgun (WGS) entry which is preliminary data.</text>
</comment>
<reference evidence="5" key="1">
    <citation type="submission" date="2022-05" db="EMBL/GenBank/DDBJ databases">
        <title>Schlegelella sp. nov., isolated from mangrove soil.</title>
        <authorList>
            <person name="Liu Y."/>
            <person name="Ge X."/>
            <person name="Liu W."/>
        </authorList>
    </citation>
    <scope>NUCLEOTIDE SEQUENCE</scope>
    <source>
        <strain evidence="5">S2-27</strain>
    </source>
</reference>
<dbReference type="InterPro" id="IPR003593">
    <property type="entry name" value="AAA+_ATPase"/>
</dbReference>
<evidence type="ECO:0000256" key="3">
    <source>
        <dbReference type="ARBA" id="ARBA00022840"/>
    </source>
</evidence>
<evidence type="ECO:0000256" key="1">
    <source>
        <dbReference type="ARBA" id="ARBA00006611"/>
    </source>
</evidence>
<comment type="similarity">
    <text evidence="1">Belongs to the GSP E family.</text>
</comment>
<dbReference type="PANTHER" id="PTHR30258:SF1">
    <property type="entry name" value="PROTEIN TRANSPORT PROTEIN HOFB HOMOLOG"/>
    <property type="match status" value="1"/>
</dbReference>
<name>A0ABT0YS59_9BURK</name>
<dbReference type="InterPro" id="IPR027417">
    <property type="entry name" value="P-loop_NTPase"/>
</dbReference>